<reference evidence="1" key="1">
    <citation type="journal article" date="2023" name="Insect Mol. Biol.">
        <title>Genome sequencing provides insights into the evolution of gene families encoding plant cell wall-degrading enzymes in longhorned beetles.</title>
        <authorList>
            <person name="Shin N.R."/>
            <person name="Okamura Y."/>
            <person name="Kirsch R."/>
            <person name="Pauchet Y."/>
        </authorList>
    </citation>
    <scope>NUCLEOTIDE SEQUENCE</scope>
    <source>
        <strain evidence="1">RBIC_L_NR</strain>
    </source>
</reference>
<organism evidence="1 2">
    <name type="scientific">Rhamnusium bicolor</name>
    <dbReference type="NCBI Taxonomy" id="1586634"/>
    <lineage>
        <taxon>Eukaryota</taxon>
        <taxon>Metazoa</taxon>
        <taxon>Ecdysozoa</taxon>
        <taxon>Arthropoda</taxon>
        <taxon>Hexapoda</taxon>
        <taxon>Insecta</taxon>
        <taxon>Pterygota</taxon>
        <taxon>Neoptera</taxon>
        <taxon>Endopterygota</taxon>
        <taxon>Coleoptera</taxon>
        <taxon>Polyphaga</taxon>
        <taxon>Cucujiformia</taxon>
        <taxon>Chrysomeloidea</taxon>
        <taxon>Cerambycidae</taxon>
        <taxon>Lepturinae</taxon>
        <taxon>Rhagiini</taxon>
        <taxon>Rhamnusium</taxon>
    </lineage>
</organism>
<protein>
    <submittedName>
        <fullName evidence="1">Uncharacterized protein</fullName>
    </submittedName>
</protein>
<gene>
    <name evidence="1" type="ORF">NQ314_017218</name>
</gene>
<comment type="caution">
    <text evidence="1">The sequence shown here is derived from an EMBL/GenBank/DDBJ whole genome shotgun (WGS) entry which is preliminary data.</text>
</comment>
<name>A0AAV8WTV2_9CUCU</name>
<sequence>MVKKTNDREVIARGKKTFFGGLECKRFYSKKVSNIHPDNLVNLQNPRIIPSAIFEFLEIEKNLDINHVNRINFNRILQNRLLTKGPVEQRLTGIYYFENIEIENIKTPSINDIKIDNVIFDMDQQNISSPKYFMQKLEIFGNVTSDYINGINITGAYGNSVIKGQEANIDGSITLLRPSIAKGHINADYINGYAVENIKEIVLKGTTKVEAQKIHDMKNDITDIIKRNLHHIQVMANDYMYIEKSNTLQISVANTINANVITSKGYVLIHVTGEESGEYCGLPNTCKCPVQYAIEISPEYSVATFPNKSPQRTFSYSGDNMIIHFLTNSVSTDSNC</sequence>
<evidence type="ECO:0000313" key="2">
    <source>
        <dbReference type="Proteomes" id="UP001162156"/>
    </source>
</evidence>
<feature type="non-terminal residue" evidence="1">
    <location>
        <position position="336"/>
    </location>
</feature>
<dbReference type="AlphaFoldDB" id="A0AAV8WTV2"/>
<dbReference type="EMBL" id="JANEYF010004805">
    <property type="protein sequence ID" value="KAJ8930053.1"/>
    <property type="molecule type" value="Genomic_DNA"/>
</dbReference>
<dbReference type="Proteomes" id="UP001162156">
    <property type="component" value="Unassembled WGS sequence"/>
</dbReference>
<keyword evidence="2" id="KW-1185">Reference proteome</keyword>
<evidence type="ECO:0000313" key="1">
    <source>
        <dbReference type="EMBL" id="KAJ8930053.1"/>
    </source>
</evidence>
<proteinExistence type="predicted"/>
<accession>A0AAV8WTV2</accession>